<name>A0A659S146_SALET</name>
<evidence type="ECO:0000313" key="1">
    <source>
        <dbReference type="EMBL" id="TGD26251.1"/>
    </source>
</evidence>
<feature type="non-terminal residue" evidence="1">
    <location>
        <position position="1"/>
    </location>
</feature>
<dbReference type="EMBL" id="PYKK01001401">
    <property type="protein sequence ID" value="TGD26251.1"/>
    <property type="molecule type" value="Genomic_DNA"/>
</dbReference>
<gene>
    <name evidence="1" type="ORF">C9F10_20110</name>
</gene>
<proteinExistence type="predicted"/>
<evidence type="ECO:0000313" key="2">
    <source>
        <dbReference type="Proteomes" id="UP000297989"/>
    </source>
</evidence>
<sequence>PLLIAVPVVMGLSILLLKKQEG</sequence>
<accession>A0A659S146</accession>
<dbReference type="Proteomes" id="UP000297989">
    <property type="component" value="Unassembled WGS sequence"/>
</dbReference>
<protein>
    <submittedName>
        <fullName evidence="1">ABC transporter permease</fullName>
    </submittedName>
</protein>
<reference evidence="1 2" key="1">
    <citation type="submission" date="2018-03" db="EMBL/GenBank/DDBJ databases">
        <title>Non-Typhoidal Salmonella genome sequencing and assembly.</title>
        <authorList>
            <person name="Matchawe C."/>
        </authorList>
    </citation>
    <scope>NUCLEOTIDE SEQUENCE [LARGE SCALE GENOMIC DNA]</scope>
    <source>
        <strain evidence="1 2">8EV</strain>
    </source>
</reference>
<organism evidence="1 2">
    <name type="scientific">Salmonella enterica subsp. enterica serovar Poona</name>
    <dbReference type="NCBI Taxonomy" id="436295"/>
    <lineage>
        <taxon>Bacteria</taxon>
        <taxon>Pseudomonadati</taxon>
        <taxon>Pseudomonadota</taxon>
        <taxon>Gammaproteobacteria</taxon>
        <taxon>Enterobacterales</taxon>
        <taxon>Enterobacteriaceae</taxon>
        <taxon>Salmonella</taxon>
    </lineage>
</organism>
<comment type="caution">
    <text evidence="1">The sequence shown here is derived from an EMBL/GenBank/DDBJ whole genome shotgun (WGS) entry which is preliminary data.</text>
</comment>
<dbReference type="AlphaFoldDB" id="A0A659S146"/>